<accession>A0A0F7L2E8</accession>
<reference evidence="1" key="2">
    <citation type="submission" date="2015-03" db="EMBL/GenBank/DDBJ databases">
        <authorList>
            <person name="Chow C.-E.T."/>
            <person name="Winget D.M."/>
            <person name="White R.A.III."/>
            <person name="Hallam S.J."/>
            <person name="Suttle C.A."/>
        </authorList>
    </citation>
    <scope>NUCLEOTIDE SEQUENCE</scope>
    <source>
        <strain evidence="1">Anoxic3_3</strain>
    </source>
</reference>
<reference evidence="1" key="1">
    <citation type="journal article" date="2015" name="Front. Microbiol.">
        <title>Combining genomic sequencing methods to explore viral diversity and reveal potential virus-host interactions.</title>
        <authorList>
            <person name="Chow C.E."/>
            <person name="Winget D.M."/>
            <person name="White R.A.III."/>
            <person name="Hallam S.J."/>
            <person name="Suttle C.A."/>
        </authorList>
    </citation>
    <scope>NUCLEOTIDE SEQUENCE</scope>
    <source>
        <strain evidence="1">Anoxic3_3</strain>
    </source>
</reference>
<evidence type="ECO:0000313" key="1">
    <source>
        <dbReference type="EMBL" id="AKH46025.1"/>
    </source>
</evidence>
<protein>
    <submittedName>
        <fullName evidence="1">Uncharacterized protein</fullName>
    </submittedName>
</protein>
<proteinExistence type="predicted"/>
<organism evidence="1">
    <name type="scientific">uncultured marine virus</name>
    <dbReference type="NCBI Taxonomy" id="186617"/>
    <lineage>
        <taxon>Viruses</taxon>
        <taxon>environmental samples</taxon>
    </lineage>
</organism>
<sequence>MRMFMENSDVQVIENEYKKLCNNYRQTYKKEHLAALISYAKDDVDKGKFTWAIFVSGLRNAGRNNDFFPNYAKIIKEVVKLVDESNRNTSTPERFLLESHKKSNSKAADETFYFMRLINSDRFKRRPKKEKQAIIDYMKTAPANVNVTNDEELEFHVFRGKQEEVDLEWMN</sequence>
<name>A0A0F7L2E8_9VIRU</name>
<dbReference type="EMBL" id="KR029578">
    <property type="protein sequence ID" value="AKH46025.1"/>
    <property type="molecule type" value="Genomic_DNA"/>
</dbReference>